<reference evidence="3" key="1">
    <citation type="journal article" date="2019" name="Sci. Rep.">
        <title>Draft genome of Tanacetum cinerariifolium, the natural source of mosquito coil.</title>
        <authorList>
            <person name="Yamashiro T."/>
            <person name="Shiraishi A."/>
            <person name="Satake H."/>
            <person name="Nakayama K."/>
        </authorList>
    </citation>
    <scope>NUCLEOTIDE SEQUENCE</scope>
</reference>
<dbReference type="InterPro" id="IPR025724">
    <property type="entry name" value="GAG-pre-integrase_dom"/>
</dbReference>
<sequence length="678" mass="77506">MLIAIKDEAGGNLNNEENNFMLDNAYGDYTFEELTAALIMMARIHPANDKAEIRPKYDAEAVSEVNALHIYLITGMISNSVHNHKNHRKLKTVINTSDDDQINSNIIFDDPYMENYSGKAKYVLSDHDPYCDIKTLAYNVQKEAENQKQLNDELKKSKRVATKREICAEKDAIERILKEKDKIKSDFFKVENEKLIIQHETQLAKKDFKEREDRYLEDIVDLEKKLSSHDRIVYKMGQSIQTIQMLEKTPNKVYDHFLKAGLGYKNPERLKKASKDNKSKNRVLKNTNVTSPSTNVRKVSRSVSVESNKSETMNLTVRHSNASVLNTKTVNDVKDGLNLVCVSCGKDVIMLSHAKSFAQYALYVDSRVKRALFTSTVAPKSRNLGANVVVTKSRFSIAKTPTTTNKVIKLVLWIIDSGCSKHMTGNLKLLRNFVEKFMGTGDDFLIGSQESNLYTISIFDLAASSLVCFMSKATSIKSWLWHRRLSHLNFGSINQLTSKDLVDRISKFKYNKEHLCSACEQGKGKKATFPSKLVPSTNSKLELLHVDLCGPMWVESINGKKYILVIVDDYSQYTWDPLNMHEFYQKHRSVDMWNKNHPIEQVIGDPSKLVMTRSRLHTDAKMCMYALIASTIELKNIKEAMLDHSWIESTKEELNQFKRLDVWELIECLVGRNIIAVE</sequence>
<accession>A0A6L2JT28</accession>
<feature type="compositionally biased region" description="Low complexity" evidence="1">
    <location>
        <begin position="295"/>
        <end position="311"/>
    </location>
</feature>
<dbReference type="GO" id="GO:0003676">
    <property type="term" value="F:nucleic acid binding"/>
    <property type="evidence" value="ECO:0007669"/>
    <property type="project" value="InterPro"/>
</dbReference>
<protein>
    <submittedName>
        <fullName evidence="3">Ribonuclease H-like domain-containing protein</fullName>
    </submittedName>
</protein>
<dbReference type="Gene3D" id="3.30.420.10">
    <property type="entry name" value="Ribonuclease H-like superfamily/Ribonuclease H"/>
    <property type="match status" value="1"/>
</dbReference>
<dbReference type="SUPFAM" id="SSF53098">
    <property type="entry name" value="Ribonuclease H-like"/>
    <property type="match status" value="1"/>
</dbReference>
<dbReference type="Pfam" id="PF13976">
    <property type="entry name" value="gag_pre-integrs"/>
    <property type="match status" value="1"/>
</dbReference>
<feature type="domain" description="GAG-pre-integrase" evidence="2">
    <location>
        <begin position="452"/>
        <end position="523"/>
    </location>
</feature>
<organism evidence="3">
    <name type="scientific">Tanacetum cinerariifolium</name>
    <name type="common">Dalmatian daisy</name>
    <name type="synonym">Chrysanthemum cinerariifolium</name>
    <dbReference type="NCBI Taxonomy" id="118510"/>
    <lineage>
        <taxon>Eukaryota</taxon>
        <taxon>Viridiplantae</taxon>
        <taxon>Streptophyta</taxon>
        <taxon>Embryophyta</taxon>
        <taxon>Tracheophyta</taxon>
        <taxon>Spermatophyta</taxon>
        <taxon>Magnoliopsida</taxon>
        <taxon>eudicotyledons</taxon>
        <taxon>Gunneridae</taxon>
        <taxon>Pentapetalae</taxon>
        <taxon>asterids</taxon>
        <taxon>campanulids</taxon>
        <taxon>Asterales</taxon>
        <taxon>Asteraceae</taxon>
        <taxon>Asteroideae</taxon>
        <taxon>Anthemideae</taxon>
        <taxon>Anthemidinae</taxon>
        <taxon>Tanacetum</taxon>
    </lineage>
</organism>
<dbReference type="PANTHER" id="PTHR42648:SF18">
    <property type="entry name" value="RETROTRANSPOSON, UNCLASSIFIED-LIKE PROTEIN"/>
    <property type="match status" value="1"/>
</dbReference>
<name>A0A6L2JT28_TANCI</name>
<dbReference type="InterPro" id="IPR012337">
    <property type="entry name" value="RNaseH-like_sf"/>
</dbReference>
<dbReference type="AlphaFoldDB" id="A0A6L2JT28"/>
<evidence type="ECO:0000259" key="2">
    <source>
        <dbReference type="Pfam" id="PF13976"/>
    </source>
</evidence>
<dbReference type="InterPro" id="IPR036397">
    <property type="entry name" value="RNaseH_sf"/>
</dbReference>
<dbReference type="InterPro" id="IPR039537">
    <property type="entry name" value="Retrotran_Ty1/copia-like"/>
</dbReference>
<evidence type="ECO:0000313" key="3">
    <source>
        <dbReference type="EMBL" id="GEU40238.1"/>
    </source>
</evidence>
<feature type="region of interest" description="Disordered" evidence="1">
    <location>
        <begin position="271"/>
        <end position="312"/>
    </location>
</feature>
<gene>
    <name evidence="3" type="ORF">Tci_012216</name>
</gene>
<feature type="compositionally biased region" description="Polar residues" evidence="1">
    <location>
        <begin position="284"/>
        <end position="294"/>
    </location>
</feature>
<proteinExistence type="predicted"/>
<dbReference type="PANTHER" id="PTHR42648">
    <property type="entry name" value="TRANSPOSASE, PUTATIVE-RELATED"/>
    <property type="match status" value="1"/>
</dbReference>
<dbReference type="EMBL" id="BKCJ010001276">
    <property type="protein sequence ID" value="GEU40238.1"/>
    <property type="molecule type" value="Genomic_DNA"/>
</dbReference>
<comment type="caution">
    <text evidence="3">The sequence shown here is derived from an EMBL/GenBank/DDBJ whole genome shotgun (WGS) entry which is preliminary data.</text>
</comment>
<evidence type="ECO:0000256" key="1">
    <source>
        <dbReference type="SAM" id="MobiDB-lite"/>
    </source>
</evidence>